<dbReference type="EMBL" id="FUEG01000008">
    <property type="protein sequence ID" value="SJL07121.1"/>
    <property type="molecule type" value="Genomic_DNA"/>
</dbReference>
<name>A0A284REC8_ARMOS</name>
<dbReference type="AlphaFoldDB" id="A0A284REC8"/>
<feature type="region of interest" description="Disordered" evidence="1">
    <location>
        <begin position="68"/>
        <end position="100"/>
    </location>
</feature>
<dbReference type="OrthoDB" id="2872605at2759"/>
<feature type="region of interest" description="Disordered" evidence="1">
    <location>
        <begin position="1"/>
        <end position="34"/>
    </location>
</feature>
<gene>
    <name evidence="2" type="ORF">ARMOST_10464</name>
</gene>
<organism evidence="2 3">
    <name type="scientific">Armillaria ostoyae</name>
    <name type="common">Armillaria root rot fungus</name>
    <dbReference type="NCBI Taxonomy" id="47428"/>
    <lineage>
        <taxon>Eukaryota</taxon>
        <taxon>Fungi</taxon>
        <taxon>Dikarya</taxon>
        <taxon>Basidiomycota</taxon>
        <taxon>Agaricomycotina</taxon>
        <taxon>Agaricomycetes</taxon>
        <taxon>Agaricomycetidae</taxon>
        <taxon>Agaricales</taxon>
        <taxon>Marasmiineae</taxon>
        <taxon>Physalacriaceae</taxon>
        <taxon>Armillaria</taxon>
    </lineage>
</organism>
<evidence type="ECO:0000256" key="1">
    <source>
        <dbReference type="SAM" id="MobiDB-lite"/>
    </source>
</evidence>
<protein>
    <submittedName>
        <fullName evidence="2">Uncharacterized protein</fullName>
    </submittedName>
</protein>
<dbReference type="OMA" id="MTSFESC"/>
<keyword evidence="3" id="KW-1185">Reference proteome</keyword>
<reference evidence="3" key="1">
    <citation type="journal article" date="2017" name="Nat. Ecol. Evol.">
        <title>Genome expansion and lineage-specific genetic innovations in the forest pathogenic fungi Armillaria.</title>
        <authorList>
            <person name="Sipos G."/>
            <person name="Prasanna A.N."/>
            <person name="Walter M.C."/>
            <person name="O'Connor E."/>
            <person name="Balint B."/>
            <person name="Krizsan K."/>
            <person name="Kiss B."/>
            <person name="Hess J."/>
            <person name="Varga T."/>
            <person name="Slot J."/>
            <person name="Riley R."/>
            <person name="Boka B."/>
            <person name="Rigling D."/>
            <person name="Barry K."/>
            <person name="Lee J."/>
            <person name="Mihaltcheva S."/>
            <person name="LaButti K."/>
            <person name="Lipzen A."/>
            <person name="Waldron R."/>
            <person name="Moloney N.M."/>
            <person name="Sperisen C."/>
            <person name="Kredics L."/>
            <person name="Vagvoelgyi C."/>
            <person name="Patrignani A."/>
            <person name="Fitzpatrick D."/>
            <person name="Nagy I."/>
            <person name="Doyle S."/>
            <person name="Anderson J.B."/>
            <person name="Grigoriev I.V."/>
            <person name="Gueldener U."/>
            <person name="Muensterkoetter M."/>
            <person name="Nagy L.G."/>
        </authorList>
    </citation>
    <scope>NUCLEOTIDE SEQUENCE [LARGE SCALE GENOMIC DNA]</scope>
    <source>
        <strain evidence="3">C18/9</strain>
    </source>
</reference>
<accession>A0A284REC8</accession>
<feature type="compositionally biased region" description="Low complexity" evidence="1">
    <location>
        <begin position="15"/>
        <end position="34"/>
    </location>
</feature>
<evidence type="ECO:0000313" key="2">
    <source>
        <dbReference type="EMBL" id="SJL07121.1"/>
    </source>
</evidence>
<dbReference type="Proteomes" id="UP000219338">
    <property type="component" value="Unassembled WGS sequence"/>
</dbReference>
<proteinExistence type="predicted"/>
<sequence>MPPSSCKPLKEARQASSPSSSFNSPTMSASFTSSAMSIRTPIDVYPSPGEGGPNTFTKERQRSIHDWQRRVNNSGVAAPPSRPPTSAPAEEPPTGRSSLTNCVIPRSVLTDIKDTLDEDHHRLHTDAPPFLSYEEVERRIRSANSPTLNKEWERHFFAGTLASSSNPRLLHTHAASILVSLDFDVEQDIPRLAEKCVHRVAFRKFDYERGRETPASIAPFIVEIRRNICAIFGPMVAEAFRVEIIEQAMTSFESCWLRMLPKAIITGNPEPLLFTIAGTSLGAFVGDLQVLGFLDGSNVIRCLGILLDAMEHMEHLQAIHKILERTSGGYWRDGSRQLLPLQYVEEFLFRFLKAARSIPLESSPTGQHYPESVGKRWIAEVERMVRTRYAADLGF</sequence>
<evidence type="ECO:0000313" key="3">
    <source>
        <dbReference type="Proteomes" id="UP000219338"/>
    </source>
</evidence>
<feature type="region of interest" description="Disordered" evidence="1">
    <location>
        <begin position="40"/>
        <end position="59"/>
    </location>
</feature>